<dbReference type="AlphaFoldDB" id="A0A1U7NCV8"/>
<sequence>MLWKIKGAEKRNLKKIINSLFEFWLFSVRSKIDLSGKTHHKTGLNQIKSIEKGAVNLADEKSVEI</sequence>
<evidence type="ECO:0000313" key="1">
    <source>
        <dbReference type="EMBL" id="OLU36635.1"/>
    </source>
</evidence>
<organism evidence="1 2">
    <name type="scientific">Ileibacterium valens</name>
    <dbReference type="NCBI Taxonomy" id="1862668"/>
    <lineage>
        <taxon>Bacteria</taxon>
        <taxon>Bacillati</taxon>
        <taxon>Bacillota</taxon>
        <taxon>Erysipelotrichia</taxon>
        <taxon>Erysipelotrichales</taxon>
        <taxon>Erysipelotrichaceae</taxon>
        <taxon>Ileibacterium</taxon>
    </lineage>
</organism>
<dbReference type="EMBL" id="MPJW01000263">
    <property type="protein sequence ID" value="OLU36635.1"/>
    <property type="molecule type" value="Genomic_DNA"/>
</dbReference>
<reference evidence="1 2" key="1">
    <citation type="submission" date="2016-11" db="EMBL/GenBank/DDBJ databases">
        <title>Description of two novel members of the family Erysipelotrichaceae: Ileibacterium lipovorans gen. nov., sp. nov. and Dubosiella newyorkensis, gen. nov., sp. nov.</title>
        <authorList>
            <person name="Cox L.M."/>
            <person name="Sohn J."/>
            <person name="Tyrrell K.L."/>
            <person name="Citron D.M."/>
            <person name="Lawson P.A."/>
            <person name="Patel N.B."/>
            <person name="Iizumi T."/>
            <person name="Perez-Perez G.I."/>
            <person name="Goldstein E.J."/>
            <person name="Blaser M.J."/>
        </authorList>
    </citation>
    <scope>NUCLEOTIDE SEQUENCE [LARGE SCALE GENOMIC DNA]</scope>
    <source>
        <strain evidence="1 2">NYU-BL-A3</strain>
    </source>
</reference>
<dbReference type="Proteomes" id="UP000186341">
    <property type="component" value="Unassembled WGS sequence"/>
</dbReference>
<gene>
    <name evidence="1" type="ORF">BO222_12135</name>
</gene>
<proteinExistence type="predicted"/>
<keyword evidence="2" id="KW-1185">Reference proteome</keyword>
<evidence type="ECO:0000313" key="2">
    <source>
        <dbReference type="Proteomes" id="UP000186341"/>
    </source>
</evidence>
<comment type="caution">
    <text evidence="1">The sequence shown here is derived from an EMBL/GenBank/DDBJ whole genome shotgun (WGS) entry which is preliminary data.</text>
</comment>
<protein>
    <submittedName>
        <fullName evidence="1">Uncharacterized protein</fullName>
    </submittedName>
</protein>
<name>A0A1U7NCV8_9FIRM</name>
<accession>A0A1U7NCV8</accession>